<dbReference type="RefSeq" id="WP_136697380.1">
    <property type="nucleotide sequence ID" value="NZ_FOWQ01000011.1"/>
</dbReference>
<dbReference type="PROSITE" id="PS00107">
    <property type="entry name" value="PROTEIN_KINASE_ATP"/>
    <property type="match status" value="1"/>
</dbReference>
<dbReference type="PANTHER" id="PTHR43289:SF6">
    <property type="entry name" value="SERINE_THREONINE-PROTEIN KINASE NEKL-3"/>
    <property type="match status" value="1"/>
</dbReference>
<dbReference type="SUPFAM" id="SSF56112">
    <property type="entry name" value="Protein kinase-like (PK-like)"/>
    <property type="match status" value="1"/>
</dbReference>
<keyword evidence="6 7" id="KW-0067">ATP-binding</keyword>
<dbReference type="PROSITE" id="PS00108">
    <property type="entry name" value="PROTEIN_KINASE_ST"/>
    <property type="match status" value="1"/>
</dbReference>
<dbReference type="CDD" id="cd14014">
    <property type="entry name" value="STKc_PknB_like"/>
    <property type="match status" value="1"/>
</dbReference>
<dbReference type="InterPro" id="IPR017441">
    <property type="entry name" value="Protein_kinase_ATP_BS"/>
</dbReference>
<dbReference type="Proteomes" id="UP000198857">
    <property type="component" value="Unassembled WGS sequence"/>
</dbReference>
<keyword evidence="5 10" id="KW-0418">Kinase</keyword>
<dbReference type="AlphaFoldDB" id="A0A1I5UN65"/>
<keyword evidence="4 7" id="KW-0547">Nucleotide-binding</keyword>
<evidence type="ECO:0000256" key="6">
    <source>
        <dbReference type="ARBA" id="ARBA00022840"/>
    </source>
</evidence>
<evidence type="ECO:0000256" key="2">
    <source>
        <dbReference type="ARBA" id="ARBA00022527"/>
    </source>
</evidence>
<name>A0A1I5UN65_9ACTN</name>
<dbReference type="InterPro" id="IPR011009">
    <property type="entry name" value="Kinase-like_dom_sf"/>
</dbReference>
<dbReference type="PROSITE" id="PS50011">
    <property type="entry name" value="PROTEIN_KINASE_DOM"/>
    <property type="match status" value="1"/>
</dbReference>
<evidence type="ECO:0000256" key="5">
    <source>
        <dbReference type="ARBA" id="ARBA00022777"/>
    </source>
</evidence>
<reference evidence="11" key="1">
    <citation type="submission" date="2016-10" db="EMBL/GenBank/DDBJ databases">
        <authorList>
            <person name="Varghese N."/>
            <person name="Submissions S."/>
        </authorList>
    </citation>
    <scope>NUCLEOTIDE SEQUENCE [LARGE SCALE GENOMIC DNA]</scope>
    <source>
        <strain evidence="11">DSM 44208</strain>
    </source>
</reference>
<dbReference type="EMBL" id="FOWQ01000011">
    <property type="protein sequence ID" value="SFP96685.1"/>
    <property type="molecule type" value="Genomic_DNA"/>
</dbReference>
<keyword evidence="3" id="KW-0808">Transferase</keyword>
<dbReference type="PANTHER" id="PTHR43289">
    <property type="entry name" value="MITOGEN-ACTIVATED PROTEIN KINASE KINASE KINASE 20-RELATED"/>
    <property type="match status" value="1"/>
</dbReference>
<feature type="region of interest" description="Disordered" evidence="8">
    <location>
        <begin position="378"/>
        <end position="398"/>
    </location>
</feature>
<dbReference type="EC" id="2.7.11.1" evidence="1"/>
<dbReference type="InterPro" id="IPR000719">
    <property type="entry name" value="Prot_kinase_dom"/>
</dbReference>
<evidence type="ECO:0000256" key="3">
    <source>
        <dbReference type="ARBA" id="ARBA00022679"/>
    </source>
</evidence>
<feature type="compositionally biased region" description="Pro residues" evidence="8">
    <location>
        <begin position="308"/>
        <end position="329"/>
    </location>
</feature>
<evidence type="ECO:0000256" key="8">
    <source>
        <dbReference type="SAM" id="MobiDB-lite"/>
    </source>
</evidence>
<evidence type="ECO:0000313" key="10">
    <source>
        <dbReference type="EMBL" id="SFP96685.1"/>
    </source>
</evidence>
<feature type="binding site" evidence="7">
    <location>
        <position position="41"/>
    </location>
    <ligand>
        <name>ATP</name>
        <dbReference type="ChEBI" id="CHEBI:30616"/>
    </ligand>
</feature>
<dbReference type="STRING" id="1523247.SAMN05660464_0331"/>
<dbReference type="GO" id="GO:0004674">
    <property type="term" value="F:protein serine/threonine kinase activity"/>
    <property type="evidence" value="ECO:0007669"/>
    <property type="project" value="UniProtKB-KW"/>
</dbReference>
<protein>
    <recommendedName>
        <fullName evidence="1">non-specific serine/threonine protein kinase</fullName>
        <ecNumber evidence="1">2.7.11.1</ecNumber>
    </recommendedName>
</protein>
<evidence type="ECO:0000256" key="7">
    <source>
        <dbReference type="PROSITE-ProRule" id="PRU10141"/>
    </source>
</evidence>
<dbReference type="Gene3D" id="3.30.200.20">
    <property type="entry name" value="Phosphorylase Kinase, domain 1"/>
    <property type="match status" value="1"/>
</dbReference>
<evidence type="ECO:0000256" key="4">
    <source>
        <dbReference type="ARBA" id="ARBA00022741"/>
    </source>
</evidence>
<gene>
    <name evidence="10" type="ORF">SAMN05660464_0331</name>
</gene>
<sequence length="593" mass="60495">MVLAAGARVGGYEIVRRLGAGAMGAVYVARHPNLPKDVALKVLAPGLIASAESRARFAREAEVLCRLDHPNIAGVRDRGEEGDVVYLVMDLVPGPDLESVLMEQGTFAPERAVAVVEGVAAALDHAHDQGLVHRDIKPANVLLRDVGTLGERAVVTDFGIVRDLDAARLTEVGVPLTHAYAAPEQFAGTTPDRRTDVYALGALLFELLTGRRAFDADLPAALIAAALYGPVPDPRALRPDLPAPLAEVCTRAMAKVPSDRYPTAGALAAAARSALDRPGPAPETVRGTPLVPPPPGAIPPRGDVPKPGALPPPGTVPPAGPGGPVPSPAPGADVPGREVLPRPRRRRQAVTAAVCGAVLALAGGVVWVVWPDPAAPGTDGTVAAPTSTDVPGPTEDAGGGDVPGTGTQAPVAPGTCLDAAGTPSSCAIPHAAEVVATDGPCDVATLLGHLGGVAGEDVLRASVVPASRTVDGATVCVVDVPADAPPGPARDVLLGADDDAWRRCADEVGREVSCERPHRTEVVAEAVGGTPLDCRQRADSYLGRPFDQVDAELRLLPEAAACVVEVRGDNVLVASLRRLGTGALPVEGGAGRD</sequence>
<dbReference type="SMART" id="SM00220">
    <property type="entry name" value="S_TKc"/>
    <property type="match status" value="1"/>
</dbReference>
<dbReference type="InterPro" id="IPR008271">
    <property type="entry name" value="Ser/Thr_kinase_AS"/>
</dbReference>
<dbReference type="Gene3D" id="1.10.510.10">
    <property type="entry name" value="Transferase(Phosphotransferase) domain 1"/>
    <property type="match status" value="1"/>
</dbReference>
<organism evidence="10 11">
    <name type="scientific">Geodermatophilus dictyosporus</name>
    <dbReference type="NCBI Taxonomy" id="1523247"/>
    <lineage>
        <taxon>Bacteria</taxon>
        <taxon>Bacillati</taxon>
        <taxon>Actinomycetota</taxon>
        <taxon>Actinomycetes</taxon>
        <taxon>Geodermatophilales</taxon>
        <taxon>Geodermatophilaceae</taxon>
        <taxon>Geodermatophilus</taxon>
    </lineage>
</organism>
<dbReference type="GO" id="GO:0005524">
    <property type="term" value="F:ATP binding"/>
    <property type="evidence" value="ECO:0007669"/>
    <property type="project" value="UniProtKB-UniRule"/>
</dbReference>
<feature type="domain" description="Protein kinase" evidence="9">
    <location>
        <begin position="12"/>
        <end position="275"/>
    </location>
</feature>
<evidence type="ECO:0000313" key="11">
    <source>
        <dbReference type="Proteomes" id="UP000198857"/>
    </source>
</evidence>
<evidence type="ECO:0000259" key="9">
    <source>
        <dbReference type="PROSITE" id="PS50011"/>
    </source>
</evidence>
<feature type="region of interest" description="Disordered" evidence="8">
    <location>
        <begin position="272"/>
        <end position="344"/>
    </location>
</feature>
<keyword evidence="2" id="KW-0723">Serine/threonine-protein kinase</keyword>
<dbReference type="OrthoDB" id="4702250at2"/>
<evidence type="ECO:0000256" key="1">
    <source>
        <dbReference type="ARBA" id="ARBA00012513"/>
    </source>
</evidence>
<dbReference type="Pfam" id="PF00069">
    <property type="entry name" value="Pkinase"/>
    <property type="match status" value="1"/>
</dbReference>
<keyword evidence="11" id="KW-1185">Reference proteome</keyword>
<accession>A0A1I5UN65</accession>
<proteinExistence type="predicted"/>